<dbReference type="AlphaFoldDB" id="A0A5B1CEJ9"/>
<protein>
    <submittedName>
        <fullName evidence="1">Uncharacterized protein</fullName>
    </submittedName>
</protein>
<sequence length="210" mass="23533">MGNLGVVLAIVYVIFGLLLGGNTARADEPSASADPVVMPVELFFKEMQLLARRVPVGNTKLEQEDSLKKLREEIHAKFDGVILQYDARFESVDWRNDLATIKTRSPIRKYKPSSRLPFNITTTQPLAIPASREEAGALQTRKPLVFRGTLCFQDGKWGAVGRPPKSQSIFWIRSENYKQVVSIGTFITEDYSVSLGDDEIFSMHPDQDAE</sequence>
<accession>A0A5B1CEJ9</accession>
<dbReference type="RefSeq" id="WP_068264226.1">
    <property type="nucleotide sequence ID" value="NZ_VRLW01000001.1"/>
</dbReference>
<dbReference type="OrthoDB" id="272695at2"/>
<keyword evidence="2" id="KW-1185">Reference proteome</keyword>
<name>A0A5B1CEJ9_9BACT</name>
<comment type="caution">
    <text evidence="1">The sequence shown here is derived from an EMBL/GenBank/DDBJ whole genome shotgun (WGS) entry which is preliminary data.</text>
</comment>
<evidence type="ECO:0000313" key="2">
    <source>
        <dbReference type="Proteomes" id="UP000322699"/>
    </source>
</evidence>
<dbReference type="EMBL" id="VRLW01000001">
    <property type="protein sequence ID" value="KAA1258020.1"/>
    <property type="molecule type" value="Genomic_DNA"/>
</dbReference>
<gene>
    <name evidence="1" type="ORF">LF1_05110</name>
</gene>
<proteinExistence type="predicted"/>
<evidence type="ECO:0000313" key="1">
    <source>
        <dbReference type="EMBL" id="KAA1258020.1"/>
    </source>
</evidence>
<organism evidence="1 2">
    <name type="scientific">Rubripirellula obstinata</name>
    <dbReference type="NCBI Taxonomy" id="406547"/>
    <lineage>
        <taxon>Bacteria</taxon>
        <taxon>Pseudomonadati</taxon>
        <taxon>Planctomycetota</taxon>
        <taxon>Planctomycetia</taxon>
        <taxon>Pirellulales</taxon>
        <taxon>Pirellulaceae</taxon>
        <taxon>Rubripirellula</taxon>
    </lineage>
</organism>
<dbReference type="Proteomes" id="UP000322699">
    <property type="component" value="Unassembled WGS sequence"/>
</dbReference>
<reference evidence="1 2" key="1">
    <citation type="submission" date="2019-08" db="EMBL/GenBank/DDBJ databases">
        <title>Deep-cultivation of Planctomycetes and their phenomic and genomic characterization uncovers novel biology.</title>
        <authorList>
            <person name="Wiegand S."/>
            <person name="Jogler M."/>
            <person name="Boedeker C."/>
            <person name="Pinto D."/>
            <person name="Vollmers J."/>
            <person name="Rivas-Marin E."/>
            <person name="Kohn T."/>
            <person name="Peeters S.H."/>
            <person name="Heuer A."/>
            <person name="Rast P."/>
            <person name="Oberbeckmann S."/>
            <person name="Bunk B."/>
            <person name="Jeske O."/>
            <person name="Meyerdierks A."/>
            <person name="Storesund J.E."/>
            <person name="Kallscheuer N."/>
            <person name="Luecker S."/>
            <person name="Lage O.M."/>
            <person name="Pohl T."/>
            <person name="Merkel B.J."/>
            <person name="Hornburger P."/>
            <person name="Mueller R.-W."/>
            <person name="Bruemmer F."/>
            <person name="Labrenz M."/>
            <person name="Spormann A.M."/>
            <person name="Op Den Camp H."/>
            <person name="Overmann J."/>
            <person name="Amann R."/>
            <person name="Jetten M.S.M."/>
            <person name="Mascher T."/>
            <person name="Medema M.H."/>
            <person name="Devos D.P."/>
            <person name="Kaster A.-K."/>
            <person name="Ovreas L."/>
            <person name="Rohde M."/>
            <person name="Galperin M.Y."/>
            <person name="Jogler C."/>
        </authorList>
    </citation>
    <scope>NUCLEOTIDE SEQUENCE [LARGE SCALE GENOMIC DNA]</scope>
    <source>
        <strain evidence="1 2">LF1</strain>
    </source>
</reference>